<organism evidence="1">
    <name type="scientific">Rhizophora mucronata</name>
    <name type="common">Asiatic mangrove</name>
    <dbReference type="NCBI Taxonomy" id="61149"/>
    <lineage>
        <taxon>Eukaryota</taxon>
        <taxon>Viridiplantae</taxon>
        <taxon>Streptophyta</taxon>
        <taxon>Embryophyta</taxon>
        <taxon>Tracheophyta</taxon>
        <taxon>Spermatophyta</taxon>
        <taxon>Magnoliopsida</taxon>
        <taxon>eudicotyledons</taxon>
        <taxon>Gunneridae</taxon>
        <taxon>Pentapetalae</taxon>
        <taxon>rosids</taxon>
        <taxon>fabids</taxon>
        <taxon>Malpighiales</taxon>
        <taxon>Rhizophoraceae</taxon>
        <taxon>Rhizophora</taxon>
    </lineage>
</organism>
<accession>A0A2P2JCS6</accession>
<evidence type="ECO:0000313" key="1">
    <source>
        <dbReference type="EMBL" id="MBW91280.1"/>
    </source>
</evidence>
<sequence length="31" mass="3629">MPLIDIERRDVGEKVGFFLQELSKISAFQVY</sequence>
<reference evidence="1" key="1">
    <citation type="submission" date="2018-02" db="EMBL/GenBank/DDBJ databases">
        <title>Rhizophora mucronata_Transcriptome.</title>
        <authorList>
            <person name="Meera S.P."/>
            <person name="Sreeshan A."/>
            <person name="Augustine A."/>
        </authorList>
    </citation>
    <scope>NUCLEOTIDE SEQUENCE</scope>
    <source>
        <tissue evidence="1">Leaf</tissue>
    </source>
</reference>
<protein>
    <submittedName>
        <fullName evidence="1">Uncharacterized protein</fullName>
    </submittedName>
</protein>
<proteinExistence type="predicted"/>
<name>A0A2P2JCS6_RHIMU</name>
<dbReference type="AlphaFoldDB" id="A0A2P2JCS6"/>
<dbReference type="EMBL" id="GGEC01010797">
    <property type="protein sequence ID" value="MBW91280.1"/>
    <property type="molecule type" value="Transcribed_RNA"/>
</dbReference>